<evidence type="ECO:0000256" key="8">
    <source>
        <dbReference type="SAM" id="Phobius"/>
    </source>
</evidence>
<dbReference type="Gene3D" id="1.20.1250.20">
    <property type="entry name" value="MFS general substrate transporter like domains"/>
    <property type="match status" value="1"/>
</dbReference>
<feature type="transmembrane region" description="Helical" evidence="8">
    <location>
        <begin position="298"/>
        <end position="318"/>
    </location>
</feature>
<evidence type="ECO:0000313" key="11">
    <source>
        <dbReference type="Proteomes" id="UP000664795"/>
    </source>
</evidence>
<feature type="transmembrane region" description="Helical" evidence="8">
    <location>
        <begin position="389"/>
        <end position="411"/>
    </location>
</feature>
<keyword evidence="5 8" id="KW-0812">Transmembrane</keyword>
<protein>
    <submittedName>
        <fullName evidence="10">TCR/Tet family MFS transporter</fullName>
    </submittedName>
</protein>
<feature type="transmembrane region" description="Helical" evidence="8">
    <location>
        <begin position="67"/>
        <end position="87"/>
    </location>
</feature>
<feature type="transmembrane region" description="Helical" evidence="8">
    <location>
        <begin position="225"/>
        <end position="246"/>
    </location>
</feature>
<dbReference type="Pfam" id="PF07690">
    <property type="entry name" value="MFS_1"/>
    <property type="match status" value="1"/>
</dbReference>
<keyword evidence="6 8" id="KW-1133">Transmembrane helix</keyword>
<dbReference type="PANTHER" id="PTHR23504:SF15">
    <property type="entry name" value="MAJOR FACILITATOR SUPERFAMILY (MFS) PROFILE DOMAIN-CONTAINING PROTEIN"/>
    <property type="match status" value="1"/>
</dbReference>
<feature type="transmembrane region" description="Helical" evidence="8">
    <location>
        <begin position="27"/>
        <end position="47"/>
    </location>
</feature>
<feature type="domain" description="Major facilitator superfamily (MFS) profile" evidence="9">
    <location>
        <begin position="28"/>
        <end position="418"/>
    </location>
</feature>
<dbReference type="PROSITE" id="PS50850">
    <property type="entry name" value="MFS"/>
    <property type="match status" value="1"/>
</dbReference>
<feature type="transmembrane region" description="Helical" evidence="8">
    <location>
        <begin position="269"/>
        <end position="291"/>
    </location>
</feature>
<dbReference type="InterPro" id="IPR020846">
    <property type="entry name" value="MFS_dom"/>
</dbReference>
<evidence type="ECO:0000256" key="6">
    <source>
        <dbReference type="ARBA" id="ARBA00022989"/>
    </source>
</evidence>
<keyword evidence="11" id="KW-1185">Reference proteome</keyword>
<feature type="transmembrane region" description="Helical" evidence="8">
    <location>
        <begin position="324"/>
        <end position="345"/>
    </location>
</feature>
<evidence type="ECO:0000256" key="3">
    <source>
        <dbReference type="ARBA" id="ARBA00007520"/>
    </source>
</evidence>
<evidence type="ECO:0000256" key="1">
    <source>
        <dbReference type="ARBA" id="ARBA00003279"/>
    </source>
</evidence>
<dbReference type="PROSITE" id="PS00216">
    <property type="entry name" value="SUGAR_TRANSPORT_1"/>
    <property type="match status" value="1"/>
</dbReference>
<comment type="caution">
    <text evidence="10">The sequence shown here is derived from an EMBL/GenBank/DDBJ whole genome shotgun (WGS) entry which is preliminary data.</text>
</comment>
<evidence type="ECO:0000256" key="4">
    <source>
        <dbReference type="ARBA" id="ARBA00022448"/>
    </source>
</evidence>
<dbReference type="Proteomes" id="UP000664795">
    <property type="component" value="Unassembled WGS sequence"/>
</dbReference>
<dbReference type="PRINTS" id="PR01035">
    <property type="entry name" value="TCRTETA"/>
</dbReference>
<dbReference type="AlphaFoldDB" id="A0A939G9V9"/>
<dbReference type="InterPro" id="IPR005829">
    <property type="entry name" value="Sugar_transporter_CS"/>
</dbReference>
<evidence type="ECO:0000313" key="10">
    <source>
        <dbReference type="EMBL" id="MBO0932985.1"/>
    </source>
</evidence>
<proteinExistence type="inferred from homology"/>
<organism evidence="10 11">
    <name type="scientific">Fibrella aquatilis</name>
    <dbReference type="NCBI Taxonomy" id="2817059"/>
    <lineage>
        <taxon>Bacteria</taxon>
        <taxon>Pseudomonadati</taxon>
        <taxon>Bacteroidota</taxon>
        <taxon>Cytophagia</taxon>
        <taxon>Cytophagales</taxon>
        <taxon>Spirosomataceae</taxon>
        <taxon>Fibrella</taxon>
    </lineage>
</organism>
<feature type="transmembrane region" description="Helical" evidence="8">
    <location>
        <begin position="185"/>
        <end position="205"/>
    </location>
</feature>
<dbReference type="PANTHER" id="PTHR23504">
    <property type="entry name" value="MAJOR FACILITATOR SUPERFAMILY DOMAIN-CONTAINING PROTEIN 10"/>
    <property type="match status" value="1"/>
</dbReference>
<gene>
    <name evidence="10" type="ORF">J2I48_18395</name>
</gene>
<dbReference type="GO" id="GO:0016020">
    <property type="term" value="C:membrane"/>
    <property type="evidence" value="ECO:0007669"/>
    <property type="project" value="UniProtKB-SubCell"/>
</dbReference>
<dbReference type="InterPro" id="IPR036259">
    <property type="entry name" value="MFS_trans_sf"/>
</dbReference>
<sequence>MLSTSPTPSPTTTSFTKLTAMPSPKHYRLLILFAVVVIDVMGAGLIIPVLPDLVQHHLGTTTANASVYGAALLIAYSVMQFVFSPIIGRLSDRYGRRPVILASLAGFSLDYVVMAFAPSYAWLFVGRCVAGITGASMTTAFAYVADISTSAHRARNFGVIGAAIGLGFILGPVLGGFLGQIDLQYPFLAASGLALVNAVAAYFFLPESLVTPLRQPSRLALTNPLGPLLRPALMGLAAALFCIQMAEQTLPSTWVYYTKLAFGWGQQQVGWSMGFAGLLIVGVQGVLVRVVVPRWGELAAITWGCLAWAVAAFVFPFVVQVGWVYALMLPYAFGGIVTPSLQALLSQRTDAAQQGTLQGSLSALTSLTAVVGPLLATGLFSYFAARSAYHFPGAPFVSAGGLVLAGGLLAWHSLRRHQPSPMAAPVATATANATDTTNLATAPPAEAELDLVA</sequence>
<feature type="transmembrane region" description="Helical" evidence="8">
    <location>
        <begin position="124"/>
        <end position="145"/>
    </location>
</feature>
<reference evidence="10 11" key="1">
    <citation type="submission" date="2021-03" db="EMBL/GenBank/DDBJ databases">
        <title>Fibrella sp. HMF5036 genome sequencing and assembly.</title>
        <authorList>
            <person name="Kang H."/>
            <person name="Kim H."/>
            <person name="Bae S."/>
            <person name="Joh K."/>
        </authorList>
    </citation>
    <scope>NUCLEOTIDE SEQUENCE [LARGE SCALE GENOMIC DNA]</scope>
    <source>
        <strain evidence="10 11">HMF5036</strain>
    </source>
</reference>
<accession>A0A939G9V9</accession>
<evidence type="ECO:0000256" key="7">
    <source>
        <dbReference type="ARBA" id="ARBA00023136"/>
    </source>
</evidence>
<comment type="subcellular location">
    <subcellularLocation>
        <location evidence="2">Membrane</location>
        <topology evidence="2">Multi-pass membrane protein</topology>
    </subcellularLocation>
</comment>
<dbReference type="EMBL" id="JAFMYU010000016">
    <property type="protein sequence ID" value="MBO0932985.1"/>
    <property type="molecule type" value="Genomic_DNA"/>
</dbReference>
<comment type="similarity">
    <text evidence="3">Belongs to the major facilitator superfamily. TCR/Tet family.</text>
</comment>
<comment type="function">
    <text evidence="1">Resistance to tetracycline by an active tetracycline efflux. This is an energy-dependent process that decreases the accumulation of the antibiotic in whole cells. This protein functions as a metal-tetracycline/H(+) antiporter.</text>
</comment>
<dbReference type="RefSeq" id="WP_207336952.1">
    <property type="nucleotide sequence ID" value="NZ_JAFMYU010000016.1"/>
</dbReference>
<keyword evidence="7 8" id="KW-0472">Membrane</keyword>
<name>A0A939G9V9_9BACT</name>
<evidence type="ECO:0000256" key="2">
    <source>
        <dbReference type="ARBA" id="ARBA00004141"/>
    </source>
</evidence>
<evidence type="ECO:0000259" key="9">
    <source>
        <dbReference type="PROSITE" id="PS50850"/>
    </source>
</evidence>
<dbReference type="SUPFAM" id="SSF103473">
    <property type="entry name" value="MFS general substrate transporter"/>
    <property type="match status" value="1"/>
</dbReference>
<keyword evidence="4" id="KW-0813">Transport</keyword>
<feature type="transmembrane region" description="Helical" evidence="8">
    <location>
        <begin position="99"/>
        <end position="118"/>
    </location>
</feature>
<dbReference type="CDD" id="cd17388">
    <property type="entry name" value="MFS_TetA"/>
    <property type="match status" value="1"/>
</dbReference>
<evidence type="ECO:0000256" key="5">
    <source>
        <dbReference type="ARBA" id="ARBA00022692"/>
    </source>
</evidence>
<feature type="transmembrane region" description="Helical" evidence="8">
    <location>
        <begin position="357"/>
        <end position="383"/>
    </location>
</feature>
<feature type="transmembrane region" description="Helical" evidence="8">
    <location>
        <begin position="157"/>
        <end position="179"/>
    </location>
</feature>
<dbReference type="InterPro" id="IPR011701">
    <property type="entry name" value="MFS"/>
</dbReference>
<dbReference type="InterPro" id="IPR001958">
    <property type="entry name" value="Tet-R_TetA/multi-R_MdtG-like"/>
</dbReference>
<dbReference type="GO" id="GO:0022857">
    <property type="term" value="F:transmembrane transporter activity"/>
    <property type="evidence" value="ECO:0007669"/>
    <property type="project" value="InterPro"/>
</dbReference>